<feature type="signal peptide" evidence="1">
    <location>
        <begin position="1"/>
        <end position="17"/>
    </location>
</feature>
<organism evidence="2 3">
    <name type="scientific">Methylocystis iwaonis</name>
    <dbReference type="NCBI Taxonomy" id="2885079"/>
    <lineage>
        <taxon>Bacteria</taxon>
        <taxon>Pseudomonadati</taxon>
        <taxon>Pseudomonadota</taxon>
        <taxon>Alphaproteobacteria</taxon>
        <taxon>Hyphomicrobiales</taxon>
        <taxon>Methylocystaceae</taxon>
        <taxon>Methylocystis</taxon>
    </lineage>
</organism>
<dbReference type="EMBL" id="AP027142">
    <property type="protein sequence ID" value="BDV33388.1"/>
    <property type="molecule type" value="Genomic_DNA"/>
</dbReference>
<evidence type="ECO:0000313" key="3">
    <source>
        <dbReference type="Proteomes" id="UP001317629"/>
    </source>
</evidence>
<sequence>MRFFVVLTAAIFASALGFFTNSENSPGKQEAQTEEAGVRCAKKIAVGPRGTETACLMQKRKARA</sequence>
<keyword evidence="3" id="KW-1185">Reference proteome</keyword>
<gene>
    <name evidence="2" type="ORF">SS37A_09170</name>
</gene>
<keyword evidence="1" id="KW-0732">Signal</keyword>
<feature type="chain" id="PRO_5046491191" evidence="1">
    <location>
        <begin position="18"/>
        <end position="64"/>
    </location>
</feature>
<evidence type="ECO:0000256" key="1">
    <source>
        <dbReference type="SAM" id="SignalP"/>
    </source>
</evidence>
<evidence type="ECO:0000313" key="2">
    <source>
        <dbReference type="EMBL" id="BDV33388.1"/>
    </source>
</evidence>
<dbReference type="Proteomes" id="UP001317629">
    <property type="component" value="Chromosome"/>
</dbReference>
<dbReference type="RefSeq" id="WP_281930789.1">
    <property type="nucleotide sequence ID" value="NZ_AP027142.1"/>
</dbReference>
<proteinExistence type="predicted"/>
<reference evidence="2 3" key="1">
    <citation type="journal article" date="2023" name="Int. J. Syst. Evol. Microbiol.">
        <title>Methylocystis iwaonis sp. nov., a type II methane-oxidizing bacterium from surface soil of a rice paddy field in Japan, and emended description of the genus Methylocystis (ex Whittenbury et al. 1970) Bowman et al. 1993.</title>
        <authorList>
            <person name="Kaise H."/>
            <person name="Sawadogo J.B."/>
            <person name="Alam M.S."/>
            <person name="Ueno C."/>
            <person name="Dianou D."/>
            <person name="Shinjo R."/>
            <person name="Asakawa S."/>
        </authorList>
    </citation>
    <scope>NUCLEOTIDE SEQUENCE [LARGE SCALE GENOMIC DNA]</scope>
    <source>
        <strain evidence="2 3">SS37A-Re</strain>
    </source>
</reference>
<accession>A0ABM8E6E1</accession>
<protein>
    <submittedName>
        <fullName evidence="2">Uncharacterized protein</fullName>
    </submittedName>
</protein>
<name>A0ABM8E6E1_9HYPH</name>